<gene>
    <name evidence="1" type="ORF">MLD38_030569</name>
</gene>
<evidence type="ECO:0000313" key="2">
    <source>
        <dbReference type="Proteomes" id="UP001057402"/>
    </source>
</evidence>
<protein>
    <submittedName>
        <fullName evidence="1">Uncharacterized protein</fullName>
    </submittedName>
</protein>
<dbReference type="Proteomes" id="UP001057402">
    <property type="component" value="Chromosome 9"/>
</dbReference>
<comment type="caution">
    <text evidence="1">The sequence shown here is derived from an EMBL/GenBank/DDBJ whole genome shotgun (WGS) entry which is preliminary data.</text>
</comment>
<name>A0ACB9MM54_9MYRT</name>
<organism evidence="1 2">
    <name type="scientific">Melastoma candidum</name>
    <dbReference type="NCBI Taxonomy" id="119954"/>
    <lineage>
        <taxon>Eukaryota</taxon>
        <taxon>Viridiplantae</taxon>
        <taxon>Streptophyta</taxon>
        <taxon>Embryophyta</taxon>
        <taxon>Tracheophyta</taxon>
        <taxon>Spermatophyta</taxon>
        <taxon>Magnoliopsida</taxon>
        <taxon>eudicotyledons</taxon>
        <taxon>Gunneridae</taxon>
        <taxon>Pentapetalae</taxon>
        <taxon>rosids</taxon>
        <taxon>malvids</taxon>
        <taxon>Myrtales</taxon>
        <taxon>Melastomataceae</taxon>
        <taxon>Melastomatoideae</taxon>
        <taxon>Melastomateae</taxon>
        <taxon>Melastoma</taxon>
    </lineage>
</organism>
<keyword evidence="2" id="KW-1185">Reference proteome</keyword>
<evidence type="ECO:0000313" key="1">
    <source>
        <dbReference type="EMBL" id="KAI4325146.1"/>
    </source>
</evidence>
<reference evidence="2" key="1">
    <citation type="journal article" date="2023" name="Front. Plant Sci.">
        <title>Chromosomal-level genome assembly of Melastoma candidum provides insights into trichome evolution.</title>
        <authorList>
            <person name="Zhong Y."/>
            <person name="Wu W."/>
            <person name="Sun C."/>
            <person name="Zou P."/>
            <person name="Liu Y."/>
            <person name="Dai S."/>
            <person name="Zhou R."/>
        </authorList>
    </citation>
    <scope>NUCLEOTIDE SEQUENCE [LARGE SCALE GENOMIC DNA]</scope>
</reference>
<sequence>MKVIQPLKSGAIYLNGSASCKFRRLIVDTDCEHHQRYDHTGEMTWWPPNSGLLGQQFHYKVGGHPDLEAFSELEMS</sequence>
<proteinExistence type="predicted"/>
<dbReference type="EMBL" id="CM042888">
    <property type="protein sequence ID" value="KAI4325146.1"/>
    <property type="molecule type" value="Genomic_DNA"/>
</dbReference>
<accession>A0ACB9MM54</accession>